<dbReference type="AlphaFoldDB" id="A0AA92K5N9"/>
<reference evidence="2" key="1">
    <citation type="submission" date="2020-04" db="EMBL/GenBank/DDBJ databases">
        <title>Ralstonia solanacearum UW576, UW763, UW773, and UW774.</title>
        <authorList>
            <person name="Steidl O."/>
            <person name="Truchon A."/>
            <person name="Allen C."/>
        </authorList>
    </citation>
    <scope>NUCLEOTIDE SEQUENCE [LARGE SCALE GENOMIC DNA]</scope>
    <source>
        <strain evidence="2">UW774</strain>
        <plasmid evidence="2">pUW774mp</plasmid>
    </source>
</reference>
<dbReference type="EMBL" id="CP051170">
    <property type="protein sequence ID" value="QOK99094.1"/>
    <property type="molecule type" value="Genomic_DNA"/>
</dbReference>
<geneLocation type="plasmid" evidence="1 2">
    <name>pUW774mp</name>
</geneLocation>
<sequence>MSEPIPVRVQRHRSSFDRHGRTAVEFSIGGQLKAHSATHEFEKNVKSAIDYPTLCARIRSDFR</sequence>
<dbReference type="Proteomes" id="UP000593970">
    <property type="component" value="Plasmid pUW774mp"/>
</dbReference>
<proteinExistence type="predicted"/>
<evidence type="ECO:0000313" key="1">
    <source>
        <dbReference type="EMBL" id="QOK99094.1"/>
    </source>
</evidence>
<organism evidence="1 2">
    <name type="scientific">Ralstonia solanacearum</name>
    <name type="common">Pseudomonas solanacearum</name>
    <dbReference type="NCBI Taxonomy" id="305"/>
    <lineage>
        <taxon>Bacteria</taxon>
        <taxon>Pseudomonadati</taxon>
        <taxon>Pseudomonadota</taxon>
        <taxon>Betaproteobacteria</taxon>
        <taxon>Burkholderiales</taxon>
        <taxon>Burkholderiaceae</taxon>
        <taxon>Ralstonia</taxon>
        <taxon>Ralstonia solanacearum species complex</taxon>
    </lineage>
</organism>
<protein>
    <submittedName>
        <fullName evidence="1">Uncharacterized protein</fullName>
    </submittedName>
</protein>
<name>A0AA92K5N9_RALSL</name>
<accession>A0AA92K5N9</accession>
<keyword evidence="1" id="KW-0614">Plasmid</keyword>
<gene>
    <name evidence="1" type="ORF">HF909_22275</name>
</gene>
<evidence type="ECO:0000313" key="2">
    <source>
        <dbReference type="Proteomes" id="UP000593970"/>
    </source>
</evidence>